<dbReference type="Gene3D" id="1.20.120.450">
    <property type="entry name" value="dinb family like domain"/>
    <property type="match status" value="1"/>
</dbReference>
<name>A0ABU5KB49_9ACTN</name>
<protein>
    <submittedName>
        <fullName evidence="2">Maleylpyruvate isomerase family mycothiol-dependent enzyme</fullName>
    </submittedName>
</protein>
<dbReference type="Proteomes" id="UP001291999">
    <property type="component" value="Unassembled WGS sequence"/>
</dbReference>
<accession>A0ABU5KB49</accession>
<dbReference type="SUPFAM" id="SSF109854">
    <property type="entry name" value="DinB/YfiT-like putative metalloenzymes"/>
    <property type="match status" value="1"/>
</dbReference>
<comment type="caution">
    <text evidence="2">The sequence shown here is derived from an EMBL/GenBank/DDBJ whole genome shotgun (WGS) entry which is preliminary data.</text>
</comment>
<dbReference type="EMBL" id="JAXQPW010000002">
    <property type="protein sequence ID" value="MDZ5662077.1"/>
    <property type="molecule type" value="Genomic_DNA"/>
</dbReference>
<dbReference type="InterPro" id="IPR034660">
    <property type="entry name" value="DinB/YfiT-like"/>
</dbReference>
<dbReference type="GO" id="GO:0016853">
    <property type="term" value="F:isomerase activity"/>
    <property type="evidence" value="ECO:0007669"/>
    <property type="project" value="UniProtKB-KW"/>
</dbReference>
<organism evidence="2 3">
    <name type="scientific">Nocardioides renjunii</name>
    <dbReference type="NCBI Taxonomy" id="3095075"/>
    <lineage>
        <taxon>Bacteria</taxon>
        <taxon>Bacillati</taxon>
        <taxon>Actinomycetota</taxon>
        <taxon>Actinomycetes</taxon>
        <taxon>Propionibacteriales</taxon>
        <taxon>Nocardioidaceae</taxon>
        <taxon>Nocardioides</taxon>
    </lineage>
</organism>
<reference evidence="2 3" key="1">
    <citation type="submission" date="2023-11" db="EMBL/GenBank/DDBJ databases">
        <title>Novel species in genus Nocardioides.</title>
        <authorList>
            <person name="Zhou H."/>
        </authorList>
    </citation>
    <scope>NUCLEOTIDE SEQUENCE [LARGE SCALE GENOMIC DNA]</scope>
    <source>
        <strain evidence="2 3">S-58</strain>
    </source>
</reference>
<dbReference type="NCBIfam" id="TIGR03083">
    <property type="entry name" value="maleylpyruvate isomerase family mycothiol-dependent enzyme"/>
    <property type="match status" value="1"/>
</dbReference>
<evidence type="ECO:0000313" key="3">
    <source>
        <dbReference type="Proteomes" id="UP001291999"/>
    </source>
</evidence>
<keyword evidence="3" id="KW-1185">Reference proteome</keyword>
<dbReference type="InterPro" id="IPR017517">
    <property type="entry name" value="Maleyloyr_isom"/>
</dbReference>
<dbReference type="Pfam" id="PF11716">
    <property type="entry name" value="MDMPI_N"/>
    <property type="match status" value="1"/>
</dbReference>
<proteinExistence type="predicted"/>
<feature type="domain" description="Mycothiol-dependent maleylpyruvate isomerase metal-binding" evidence="1">
    <location>
        <begin position="11"/>
        <end position="97"/>
    </location>
</feature>
<dbReference type="RefSeq" id="WP_322424215.1">
    <property type="nucleotide sequence ID" value="NZ_JAXQPW010000002.1"/>
</dbReference>
<gene>
    <name evidence="2" type="ORF">SFC79_09915</name>
</gene>
<keyword evidence="2" id="KW-0413">Isomerase</keyword>
<sequence length="214" mass="22322">MPAPPSQDLLRSERLALVADLDRLPDEQWRQPSLCAGWRVVDVAAHLAWTPVLGPAAGAAAMARHRFSMNAMIAGLAVEWSSRGREAILDQLRTNAATGARPIGMPLVAALSDAVVHGIDVRHPLGLATPVPPDAVGPVADFALATPWPLHAVIGGSARRRVAGVRLVVPGVWEHGSGPEVTLSAEAALRLVYGRAVGPDEVSGAGVGVLRGRL</sequence>
<evidence type="ECO:0000313" key="2">
    <source>
        <dbReference type="EMBL" id="MDZ5662077.1"/>
    </source>
</evidence>
<dbReference type="InterPro" id="IPR024344">
    <property type="entry name" value="MDMPI_metal-binding"/>
</dbReference>
<evidence type="ECO:0000259" key="1">
    <source>
        <dbReference type="Pfam" id="PF11716"/>
    </source>
</evidence>